<dbReference type="GO" id="GO:0039694">
    <property type="term" value="P:viral RNA genome replication"/>
    <property type="evidence" value="ECO:0007669"/>
    <property type="project" value="InterPro"/>
</dbReference>
<evidence type="ECO:0000256" key="1">
    <source>
        <dbReference type="ARBA" id="ARBA00012494"/>
    </source>
</evidence>
<comment type="catalytic activity">
    <reaction evidence="8">
        <text>RNA(n) + a ribonucleoside 5'-triphosphate = RNA(n+1) + diphosphate</text>
        <dbReference type="Rhea" id="RHEA:21248"/>
        <dbReference type="Rhea" id="RHEA-COMP:14527"/>
        <dbReference type="Rhea" id="RHEA-COMP:17342"/>
        <dbReference type="ChEBI" id="CHEBI:33019"/>
        <dbReference type="ChEBI" id="CHEBI:61557"/>
        <dbReference type="ChEBI" id="CHEBI:140395"/>
        <dbReference type="EC" id="2.7.7.48"/>
    </reaction>
</comment>
<name>A0A0B5KRD0_9ORTO</name>
<organism evidence="10">
    <name type="scientific">Sanxia Water Strider Virus 3</name>
    <dbReference type="NCBI Taxonomy" id="1608062"/>
    <lineage>
        <taxon>Viruses</taxon>
        <taxon>Riboviria</taxon>
        <taxon>Orthornavirae</taxon>
        <taxon>Negarnaviricota</taxon>
        <taxon>Polyploviricotina</taxon>
        <taxon>Insthoviricetes</taxon>
        <taxon>Articulavirales</taxon>
        <taxon>Orthomyxoviridae</taxon>
        <taxon>Quaranjavirus</taxon>
    </lineage>
</organism>
<dbReference type="GO" id="GO:0003723">
    <property type="term" value="F:RNA binding"/>
    <property type="evidence" value="ECO:0007669"/>
    <property type="project" value="InterPro"/>
</dbReference>
<sequence length="780" mass="87183">MEEDPFSDIENSFFAATLGKRSSSDPYPPFDTLSTLTSVSALYLYSNPPPSGYGTPAPKVAETVLRAYSFNQKEEGVTVEIGRFKIDNPVRERPGDINFDEVSSNWSAGDVHEMAKKFLKDNQHQITNAATEVIEEMLITNSDVLTKGNQTWDTTTDASLPCAQAYINFMSLLQANGCPDHMTVLEMVYHLFRLMGSSHFLDRRTKRVVTQGRAKRGSQVIRTEKDSKINTVVHVSGENVMYSVINHVRSFCSYIKHGERAHLNRRAIASPSIAMRIFLLIIEDFHLKLGKCIPGSTISIGGEEKKSKIVRTMTTLREDGNFEHYLQGTQDATKWNECLNASCFGMMSKTFFDEGVRAELHLPPPTRAEKIFSAICLAGHFFLSIKRITLGPELKGRSAKYHGHIRFTNLEAHNMYTQEWLTKALPLVEDEKYLCASPGMLMGMHNAASTTLGLLSVGYKKPLGTFISTLRSSDDSMTLYGADTSELLSLAIDSEYLGLKMCGINLSKKKTLWFPSGYGEYTSWYQDGKMVSQFGPETTTLRPGGMNPSDDFHTLASSVYNGLLRLDSNIIGSEAKIRLGVNNIRNLYRIKRKVDDERSGIRSKVLLLADGGENPWSVSNCHLEETSIKKHFCTNDEEEEYIYGVRCPGNPFSKEPEERVTWSKEFGTLVTEIIETPRTLFHFSKRTNRKVLNSKEGGHAKEEKICTKALSILSTADPTLNLQPKGSTIKMSDHIIECISAQACLPSNSSVSKERIAQAIQILRMGKVIDSDDDCAWDSE</sequence>
<dbReference type="EC" id="2.7.7.48" evidence="1 8"/>
<proteinExistence type="predicted"/>
<keyword evidence="3 8" id="KW-0696">RNA-directed RNA polymerase</keyword>
<evidence type="ECO:0000256" key="2">
    <source>
        <dbReference type="ARBA" id="ARBA00020035"/>
    </source>
</evidence>
<reference evidence="10" key="1">
    <citation type="submission" date="2014-09" db="EMBL/GenBank/DDBJ databases">
        <authorList>
            <person name="Li C.-X."/>
            <person name="Shi M."/>
            <person name="Tian J.-H."/>
            <person name="Lin X.-D."/>
            <person name="Kang Y.-J."/>
            <person name="Qin X.-C."/>
            <person name="Chen L.-J."/>
            <person name="Xu J."/>
            <person name="Holmes E.C."/>
        </authorList>
    </citation>
    <scope>NUCLEOTIDE SEQUENCE</scope>
    <source>
        <strain evidence="10">SXSSP01</strain>
    </source>
</reference>
<evidence type="ECO:0000256" key="5">
    <source>
        <dbReference type="ARBA" id="ARBA00022695"/>
    </source>
</evidence>
<dbReference type="PROSITE" id="PS50525">
    <property type="entry name" value="RDRP_SSRNA_NEG_SEG"/>
    <property type="match status" value="1"/>
</dbReference>
<evidence type="ECO:0000313" key="10">
    <source>
        <dbReference type="EMBL" id="AJG39086.1"/>
    </source>
</evidence>
<dbReference type="InterPro" id="IPR007099">
    <property type="entry name" value="RNA-dir_pol_NSvirus"/>
</dbReference>
<keyword evidence="4" id="KW-0808">Transferase</keyword>
<reference evidence="10" key="2">
    <citation type="journal article" date="2015" name="Elife">
        <title>Unprecedented genomic diversity of RNA viruses in arthropods reveals the ancestry of negative-sense RNA viruses.</title>
        <authorList>
            <person name="Li C.X."/>
            <person name="Shi M."/>
            <person name="Tian J.H."/>
            <person name="Lin X.D."/>
            <person name="Kang Y.J."/>
            <person name="Chen L.J."/>
            <person name="Qin X.C."/>
            <person name="Xu J."/>
            <person name="Holmes E.C."/>
            <person name="Zhang Y.Z."/>
        </authorList>
    </citation>
    <scope>NUCLEOTIDE SEQUENCE</scope>
    <source>
        <strain evidence="10">SXSSP01</strain>
    </source>
</reference>
<gene>
    <name evidence="10" type="primary">PB1</name>
</gene>
<evidence type="ECO:0000256" key="8">
    <source>
        <dbReference type="RuleBase" id="RU004330"/>
    </source>
</evidence>
<keyword evidence="6" id="KW-0547">Nucleotide-binding</keyword>
<evidence type="ECO:0000256" key="7">
    <source>
        <dbReference type="ARBA" id="ARBA00022953"/>
    </source>
</evidence>
<dbReference type="EMBL" id="KM817617">
    <property type="protein sequence ID" value="AJG39086.1"/>
    <property type="molecule type" value="Viral_cRNA"/>
</dbReference>
<evidence type="ECO:0000256" key="3">
    <source>
        <dbReference type="ARBA" id="ARBA00022484"/>
    </source>
</evidence>
<evidence type="ECO:0000256" key="6">
    <source>
        <dbReference type="ARBA" id="ARBA00022741"/>
    </source>
</evidence>
<keyword evidence="7" id="KW-0693">Viral RNA replication</keyword>
<keyword evidence="5" id="KW-0548">Nucleotidyltransferase</keyword>
<protein>
    <recommendedName>
        <fullName evidence="2 8">RNA-directed RNA polymerase catalytic subunit</fullName>
        <ecNumber evidence="1 8">2.7.7.48</ecNumber>
    </recommendedName>
</protein>
<dbReference type="GO" id="GO:0000166">
    <property type="term" value="F:nucleotide binding"/>
    <property type="evidence" value="ECO:0007669"/>
    <property type="project" value="UniProtKB-KW"/>
</dbReference>
<dbReference type="Pfam" id="PF00602">
    <property type="entry name" value="Flu_PB1"/>
    <property type="match status" value="1"/>
</dbReference>
<dbReference type="InterPro" id="IPR001407">
    <property type="entry name" value="RNA_pol_PB1_influenza"/>
</dbReference>
<feature type="domain" description="RdRp catalytic" evidence="9">
    <location>
        <begin position="315"/>
        <end position="512"/>
    </location>
</feature>
<accession>A0A0B5KRD0</accession>
<dbReference type="GO" id="GO:0003968">
    <property type="term" value="F:RNA-directed RNA polymerase activity"/>
    <property type="evidence" value="ECO:0007669"/>
    <property type="project" value="UniProtKB-KW"/>
</dbReference>
<evidence type="ECO:0000259" key="9">
    <source>
        <dbReference type="PROSITE" id="PS50525"/>
    </source>
</evidence>
<evidence type="ECO:0000256" key="4">
    <source>
        <dbReference type="ARBA" id="ARBA00022679"/>
    </source>
</evidence>